<accession>C7XTP9</accession>
<dbReference type="PANTHER" id="PTHR33498:SF1">
    <property type="entry name" value="TRANSPOSASE FOR INSERTION SEQUENCE ELEMENT IS1557"/>
    <property type="match status" value="1"/>
</dbReference>
<evidence type="ECO:0000259" key="2">
    <source>
        <dbReference type="Pfam" id="PF13542"/>
    </source>
</evidence>
<feature type="domain" description="Transposase IS204/IS1001/IS1096/IS1165 helix-turn-helix" evidence="2">
    <location>
        <begin position="98"/>
        <end position="147"/>
    </location>
</feature>
<proteinExistence type="predicted"/>
<dbReference type="InterPro" id="IPR002560">
    <property type="entry name" value="Transposase_DDE"/>
</dbReference>
<dbReference type="RefSeq" id="WP_006915801.1">
    <property type="nucleotide sequence ID" value="NZ_GG698802.1"/>
</dbReference>
<dbReference type="Pfam" id="PF01610">
    <property type="entry name" value="DDE_Tnp_ISL3"/>
    <property type="match status" value="1"/>
</dbReference>
<dbReference type="InterPro" id="IPR032877">
    <property type="entry name" value="Transposase_HTH"/>
</dbReference>
<evidence type="ECO:0000313" key="3">
    <source>
        <dbReference type="EMBL" id="EEU30660.1"/>
    </source>
</evidence>
<reference evidence="3 4" key="1">
    <citation type="submission" date="2009-06" db="EMBL/GenBank/DDBJ databases">
        <title>The Genome Sequence of Lactobacillus coleohominis strain 101-4-CHN.</title>
        <authorList>
            <consortium name="The Broad Institute Genome Sequencing Platform"/>
            <person name="Ward D."/>
            <person name="Young S.K."/>
            <person name="Zeng Q."/>
            <person name="Koehrsen M."/>
            <person name="Alvarado L."/>
            <person name="Berlin A."/>
            <person name="Borenstein D."/>
            <person name="Chen Z."/>
            <person name="Engels R."/>
            <person name="Freedman E."/>
            <person name="Gellesch M."/>
            <person name="Goldberg J."/>
            <person name="Griggs A."/>
            <person name="Gujja S."/>
            <person name="Heiman D."/>
            <person name="Hepburn T."/>
            <person name="Howarth C."/>
            <person name="Jen D."/>
            <person name="Larson L."/>
            <person name="Lewis B."/>
            <person name="Mehta T."/>
            <person name="Park D."/>
            <person name="Pearson M."/>
            <person name="Roberts A."/>
            <person name="Saif S."/>
            <person name="Shea T."/>
            <person name="Shenoy N."/>
            <person name="Sisk P."/>
            <person name="Stolte C."/>
            <person name="Sykes S."/>
            <person name="Walk T."/>
            <person name="White J."/>
            <person name="Yandava C."/>
            <person name="Liu Y."/>
            <person name="Xu Q."/>
            <person name="Lander E."/>
            <person name="Nusbaum C."/>
            <person name="Galagan J."/>
            <person name="Birren B."/>
        </authorList>
    </citation>
    <scope>NUCLEOTIDE SEQUENCE [LARGE SCALE GENOMIC DNA]</scope>
    <source>
        <strain evidence="3 4">101-4-CHN</strain>
    </source>
</reference>
<keyword evidence="4" id="KW-1185">Reference proteome</keyword>
<dbReference type="EMBL" id="GG698802">
    <property type="protein sequence ID" value="EEU30660.1"/>
    <property type="molecule type" value="Genomic_DNA"/>
</dbReference>
<dbReference type="AlphaFoldDB" id="C7XTP9"/>
<dbReference type="OrthoDB" id="6197054at2"/>
<dbReference type="NCBIfam" id="NF033550">
    <property type="entry name" value="transpos_ISL3"/>
    <property type="match status" value="1"/>
</dbReference>
<evidence type="ECO:0000259" key="1">
    <source>
        <dbReference type="Pfam" id="PF01610"/>
    </source>
</evidence>
<gene>
    <name evidence="3" type="ORF">HMPREF0501_00065</name>
</gene>
<sequence>MTLSNNSIRSLLEIKDPNIKMDDIFYAFIHHTKVRLVQAHLIIYQRRCPLCGFEDLVHNGHYTSTITYTSDNASHPLFIRLAKQRLKCKNCGHTIMAKTSLVDKYCNISNRTKAKIMMNLQDDRTQKCVAIDNNVSPSTVGRLMDDHRELYPVFPDRLPKHLAFDEFRGVHHQLHFICIDGGNTHRIIKILPNRFKSSIIRYFEGVDRSARENVETITMDLNSYYQDIVSQLFPNAKIVIDQFHIIAMMTRAFNQYRSQLMKHYKYQSHEYKLLKFSWRLYLKNDQQLSDAKEYYDRHIHQKVTAGERIGLGLALDLKLNNDYVVMHDVMNYLAQRNKDRLAETLFSYHYDQLSKPMATVIKTLRKHLEIVLNAAENEQSNGPLEGTNRMIKQIQRTAFGLSNFNHLLARINLRMMRTKKQYQV</sequence>
<evidence type="ECO:0000313" key="4">
    <source>
        <dbReference type="Proteomes" id="UP000003987"/>
    </source>
</evidence>
<organism evidence="3 4">
    <name type="scientific">Limosilactobacillus coleohominis 101-4-CHN</name>
    <dbReference type="NCBI Taxonomy" id="575594"/>
    <lineage>
        <taxon>Bacteria</taxon>
        <taxon>Bacillati</taxon>
        <taxon>Bacillota</taxon>
        <taxon>Bacilli</taxon>
        <taxon>Lactobacillales</taxon>
        <taxon>Lactobacillaceae</taxon>
        <taxon>Limosilactobacillus</taxon>
    </lineage>
</organism>
<dbReference type="HOGENOM" id="CLU_041900_1_0_9"/>
<dbReference type="PANTHER" id="PTHR33498">
    <property type="entry name" value="TRANSPOSASE FOR INSERTION SEQUENCE ELEMENT IS1557"/>
    <property type="match status" value="1"/>
</dbReference>
<dbReference type="Pfam" id="PF13542">
    <property type="entry name" value="HTH_Tnp_ISL3"/>
    <property type="match status" value="1"/>
</dbReference>
<name>C7XTP9_9LACO</name>
<protein>
    <submittedName>
        <fullName evidence="3">Transposase</fullName>
    </submittedName>
</protein>
<dbReference type="eggNOG" id="COG3464">
    <property type="taxonomic scope" value="Bacteria"/>
</dbReference>
<dbReference type="Proteomes" id="UP000003987">
    <property type="component" value="Unassembled WGS sequence"/>
</dbReference>
<feature type="domain" description="Transposase IS204/IS1001/IS1096/IS1165 DDE" evidence="1">
    <location>
        <begin position="163"/>
        <end position="411"/>
    </location>
</feature>
<dbReference type="InterPro" id="IPR047951">
    <property type="entry name" value="Transpos_ISL3"/>
</dbReference>